<accession>A0A839F2K6</accession>
<organism evidence="4 5">
    <name type="scientific">Dokdonella fugitiva</name>
    <dbReference type="NCBI Taxonomy" id="328517"/>
    <lineage>
        <taxon>Bacteria</taxon>
        <taxon>Pseudomonadati</taxon>
        <taxon>Pseudomonadota</taxon>
        <taxon>Gammaproteobacteria</taxon>
        <taxon>Lysobacterales</taxon>
        <taxon>Rhodanobacteraceae</taxon>
        <taxon>Dokdonella</taxon>
    </lineage>
</organism>
<dbReference type="InterPro" id="IPR004046">
    <property type="entry name" value="GST_C"/>
</dbReference>
<dbReference type="PANTHER" id="PTHR44051">
    <property type="entry name" value="GLUTATHIONE S-TRANSFERASE-RELATED"/>
    <property type="match status" value="1"/>
</dbReference>
<dbReference type="SFLD" id="SFLDS00019">
    <property type="entry name" value="Glutathione_Transferase_(cytos"/>
    <property type="match status" value="1"/>
</dbReference>
<dbReference type="Pfam" id="PF02798">
    <property type="entry name" value="GST_N"/>
    <property type="match status" value="1"/>
</dbReference>
<reference evidence="4 5" key="1">
    <citation type="submission" date="2020-07" db="EMBL/GenBank/DDBJ databases">
        <title>Genomic Encyclopedia of Type Strains, Phase IV (KMG-V): Genome sequencing to study the core and pangenomes of soil and plant-associated prokaryotes.</title>
        <authorList>
            <person name="Whitman W."/>
        </authorList>
    </citation>
    <scope>NUCLEOTIDE SEQUENCE [LARGE SCALE GENOMIC DNA]</scope>
    <source>
        <strain evidence="4 5">RH2WT43</strain>
    </source>
</reference>
<dbReference type="NCBIfam" id="NF007831">
    <property type="entry name" value="PRK10542.1"/>
    <property type="match status" value="1"/>
</dbReference>
<dbReference type="Proteomes" id="UP000550401">
    <property type="component" value="Unassembled WGS sequence"/>
</dbReference>
<dbReference type="RefSeq" id="WP_182531157.1">
    <property type="nucleotide sequence ID" value="NZ_JACGXL010000003.1"/>
</dbReference>
<comment type="similarity">
    <text evidence="1">Belongs to the GST superfamily.</text>
</comment>
<keyword evidence="4" id="KW-0808">Transferase</keyword>
<dbReference type="Pfam" id="PF00043">
    <property type="entry name" value="GST_C"/>
    <property type="match status" value="1"/>
</dbReference>
<dbReference type="InterPro" id="IPR040079">
    <property type="entry name" value="Glutathione_S-Trfase"/>
</dbReference>
<gene>
    <name evidence="4" type="ORF">FHW12_002313</name>
</gene>
<dbReference type="CDD" id="cd03057">
    <property type="entry name" value="GST_N_Beta"/>
    <property type="match status" value="1"/>
</dbReference>
<name>A0A839F2K6_9GAMM</name>
<dbReference type="CDD" id="cd03188">
    <property type="entry name" value="GST_C_Beta"/>
    <property type="match status" value="1"/>
</dbReference>
<feature type="domain" description="GST N-terminal" evidence="2">
    <location>
        <begin position="1"/>
        <end position="81"/>
    </location>
</feature>
<sequence>MRLYYGPGLCSQASHIALREAGLAFELVKVDLVAKRTEDDRDFLAISPAGYVPALEIEPGVVLTEGPAILQYVADRAPASALAPANGSVERYRLQSWLNFVTSELHKVYSPLFKPETPADYKQQALALLGKRLAIVERALGDAPFLTGKAFTIADAYLFVVTGWSGFVGLDLAPFPNLLAFRARVAARPMVKAALAAEGLAR</sequence>
<evidence type="ECO:0000313" key="4">
    <source>
        <dbReference type="EMBL" id="MBA8888089.1"/>
    </source>
</evidence>
<dbReference type="SUPFAM" id="SSF52833">
    <property type="entry name" value="Thioredoxin-like"/>
    <property type="match status" value="1"/>
</dbReference>
<dbReference type="SUPFAM" id="SSF47616">
    <property type="entry name" value="GST C-terminal domain-like"/>
    <property type="match status" value="1"/>
</dbReference>
<dbReference type="Gene3D" id="3.40.30.10">
    <property type="entry name" value="Glutaredoxin"/>
    <property type="match status" value="1"/>
</dbReference>
<dbReference type="PROSITE" id="PS50405">
    <property type="entry name" value="GST_CTER"/>
    <property type="match status" value="1"/>
</dbReference>
<dbReference type="Gene3D" id="1.20.1050.10">
    <property type="match status" value="1"/>
</dbReference>
<feature type="domain" description="GST C-terminal" evidence="3">
    <location>
        <begin position="87"/>
        <end position="202"/>
    </location>
</feature>
<dbReference type="GO" id="GO:0004364">
    <property type="term" value="F:glutathione transferase activity"/>
    <property type="evidence" value="ECO:0007669"/>
    <property type="project" value="UniProtKB-EC"/>
</dbReference>
<dbReference type="EMBL" id="JACGXL010000003">
    <property type="protein sequence ID" value="MBA8888089.1"/>
    <property type="molecule type" value="Genomic_DNA"/>
</dbReference>
<protein>
    <submittedName>
        <fullName evidence="4">Glutathione S-transferase</fullName>
        <ecNumber evidence="4">2.5.1.18</ecNumber>
    </submittedName>
</protein>
<dbReference type="PROSITE" id="PS50404">
    <property type="entry name" value="GST_NTER"/>
    <property type="match status" value="1"/>
</dbReference>
<evidence type="ECO:0000259" key="3">
    <source>
        <dbReference type="PROSITE" id="PS50405"/>
    </source>
</evidence>
<evidence type="ECO:0000259" key="2">
    <source>
        <dbReference type="PROSITE" id="PS50404"/>
    </source>
</evidence>
<dbReference type="InterPro" id="IPR004045">
    <property type="entry name" value="Glutathione_S-Trfase_N"/>
</dbReference>
<comment type="caution">
    <text evidence="4">The sequence shown here is derived from an EMBL/GenBank/DDBJ whole genome shotgun (WGS) entry which is preliminary data.</text>
</comment>
<dbReference type="SFLD" id="SFLDG01150">
    <property type="entry name" value="Main.1:_Beta-like"/>
    <property type="match status" value="1"/>
</dbReference>
<evidence type="ECO:0000313" key="5">
    <source>
        <dbReference type="Proteomes" id="UP000550401"/>
    </source>
</evidence>
<evidence type="ECO:0000256" key="1">
    <source>
        <dbReference type="RuleBase" id="RU003494"/>
    </source>
</evidence>
<dbReference type="SFLD" id="SFLDG00358">
    <property type="entry name" value="Main_(cytGST)"/>
    <property type="match status" value="1"/>
</dbReference>
<dbReference type="AlphaFoldDB" id="A0A839F2K6"/>
<keyword evidence="5" id="KW-1185">Reference proteome</keyword>
<proteinExistence type="inferred from homology"/>
<dbReference type="InterPro" id="IPR036282">
    <property type="entry name" value="Glutathione-S-Trfase_C_sf"/>
</dbReference>
<dbReference type="InterPro" id="IPR036249">
    <property type="entry name" value="Thioredoxin-like_sf"/>
</dbReference>
<dbReference type="InterPro" id="IPR010987">
    <property type="entry name" value="Glutathione-S-Trfase_C-like"/>
</dbReference>
<dbReference type="PANTHER" id="PTHR44051:SF8">
    <property type="entry name" value="GLUTATHIONE S-TRANSFERASE GSTA"/>
    <property type="match status" value="1"/>
</dbReference>
<dbReference type="EC" id="2.5.1.18" evidence="4"/>